<protein>
    <submittedName>
        <fullName evidence="3">Aspartate racemase</fullName>
    </submittedName>
</protein>
<dbReference type="AlphaFoldDB" id="A0A1I0BQA2"/>
<evidence type="ECO:0000313" key="4">
    <source>
        <dbReference type="Proteomes" id="UP000199180"/>
    </source>
</evidence>
<dbReference type="Gene3D" id="3.40.50.1860">
    <property type="match status" value="4"/>
</dbReference>
<dbReference type="SUPFAM" id="SSF53681">
    <property type="entry name" value="Aspartate/glutamate racemase"/>
    <property type="match status" value="4"/>
</dbReference>
<dbReference type="NCBIfam" id="TIGR00035">
    <property type="entry name" value="asp_race"/>
    <property type="match status" value="1"/>
</dbReference>
<dbReference type="PROSITE" id="PS00923">
    <property type="entry name" value="ASP_GLU_RACEMASE_1"/>
    <property type="match status" value="1"/>
</dbReference>
<keyword evidence="4" id="KW-1185">Reference proteome</keyword>
<dbReference type="InterPro" id="IPR015942">
    <property type="entry name" value="Asp/Glu/hydantoin_racemase"/>
</dbReference>
<dbReference type="InterPro" id="IPR001920">
    <property type="entry name" value="Asp/Glu_race"/>
</dbReference>
<gene>
    <name evidence="3" type="ORF">SAMN04489858_1035</name>
</gene>
<keyword evidence="2" id="KW-0413">Isomerase</keyword>
<dbReference type="InterPro" id="IPR018187">
    <property type="entry name" value="Asp/Glu_racemase_AS_1"/>
</dbReference>
<name>A0A1I0BQA2_9RHOB</name>
<evidence type="ECO:0000256" key="1">
    <source>
        <dbReference type="ARBA" id="ARBA00007847"/>
    </source>
</evidence>
<proteinExistence type="inferred from homology"/>
<reference evidence="3 4" key="1">
    <citation type="submission" date="2016-10" db="EMBL/GenBank/DDBJ databases">
        <authorList>
            <person name="de Groot N.N."/>
        </authorList>
    </citation>
    <scope>NUCLEOTIDE SEQUENCE [LARGE SCALE GENOMIC DNA]</scope>
    <source>
        <strain evidence="3 4">DSM 17862</strain>
    </source>
</reference>
<comment type="similarity">
    <text evidence="1">Belongs to the aspartate/glutamate racemases family.</text>
</comment>
<evidence type="ECO:0000256" key="2">
    <source>
        <dbReference type="ARBA" id="ARBA00023235"/>
    </source>
</evidence>
<dbReference type="GO" id="GO:0047661">
    <property type="term" value="F:amino-acid racemase activity"/>
    <property type="evidence" value="ECO:0007669"/>
    <property type="project" value="InterPro"/>
</dbReference>
<dbReference type="RefSeq" id="WP_175479812.1">
    <property type="nucleotide sequence ID" value="NZ_FOHO01000003.1"/>
</dbReference>
<dbReference type="InterPro" id="IPR033134">
    <property type="entry name" value="Asp/Glu_racemase_AS_2"/>
</dbReference>
<evidence type="ECO:0000313" key="3">
    <source>
        <dbReference type="EMBL" id="SET08453.1"/>
    </source>
</evidence>
<accession>A0A1I0BQA2</accession>
<dbReference type="EMBL" id="FOHO01000003">
    <property type="protein sequence ID" value="SET08453.1"/>
    <property type="molecule type" value="Genomic_DNA"/>
</dbReference>
<dbReference type="PANTHER" id="PTHR21198:SF7">
    <property type="entry name" value="ASPARTATE-GLUTAMATE RACEMASE FAMILY"/>
    <property type="match status" value="1"/>
</dbReference>
<organism evidence="3 4">
    <name type="scientific">Paracoccus homiensis</name>
    <dbReference type="NCBI Taxonomy" id="364199"/>
    <lineage>
        <taxon>Bacteria</taxon>
        <taxon>Pseudomonadati</taxon>
        <taxon>Pseudomonadota</taxon>
        <taxon>Alphaproteobacteria</taxon>
        <taxon>Rhodobacterales</taxon>
        <taxon>Paracoccaceae</taxon>
        <taxon>Paracoccus</taxon>
    </lineage>
</organism>
<dbReference type="PROSITE" id="PS00924">
    <property type="entry name" value="ASP_GLU_RACEMASE_2"/>
    <property type="match status" value="1"/>
</dbReference>
<sequence length="477" mass="51618">MSRGQSLRLGIVGGLGALAGADLLYRIVKETPVRGEGDHRELVFEQRPMREPTSPKDPGYSPVHRKFYVFDTLSHMEREGCDLALLPCFVTHTFLGELADELGIRLISMTEAIREAVQRLTPRPSRIGVVTTPFVRRTGLFDGLFGDDIRVEYPSDMAEAAVMQAIYGENGLKAGNLGVSILPPLNDALDELHGRGCQVFVPGMTEIPLLLDQLTVPQGMSVLNTAEVYARHALKVTGAEQRRRFKVGVVGGVGPAATVDFMAKLVAVTEARRDQDHIKVLVEQNPQIPDRTENLVGDGVDPTVALYSTCKKLERGGADIIAIPCNTAHAYLDRIQRHLGIPIISILTAATDHIRLVAPDIRRVGVLATNGTIRSGLYQQALQTAGLDHILPDAPHQALVMESIYGPRGVKAGHVEGLCKTQIDQAIAHLVACGAEAVILGCTELPLIVKESRDQLGVLPVDPTQVLARKCVQLAQG</sequence>
<dbReference type="InterPro" id="IPR004380">
    <property type="entry name" value="Asp_race"/>
</dbReference>
<dbReference type="STRING" id="364199.SAMN04489858_1035"/>
<dbReference type="Pfam" id="PF01177">
    <property type="entry name" value="Asp_Glu_race"/>
    <property type="match status" value="2"/>
</dbReference>
<dbReference type="Proteomes" id="UP000199180">
    <property type="component" value="Unassembled WGS sequence"/>
</dbReference>
<dbReference type="PANTHER" id="PTHR21198">
    <property type="entry name" value="GLUTAMATE RACEMASE"/>
    <property type="match status" value="1"/>
</dbReference>